<dbReference type="GO" id="GO:0004311">
    <property type="term" value="F:geranylgeranyl diphosphate synthase activity"/>
    <property type="evidence" value="ECO:0007669"/>
    <property type="project" value="InterPro"/>
</dbReference>
<gene>
    <name evidence="2" type="ORF">ROR02_22670</name>
</gene>
<name>A0A512H9K2_9PROT</name>
<dbReference type="OrthoDB" id="9807580at2"/>
<dbReference type="NCBIfam" id="TIGR03464">
    <property type="entry name" value="HpnC"/>
    <property type="match status" value="1"/>
</dbReference>
<dbReference type="GO" id="GO:0051996">
    <property type="term" value="F:squalene synthase [NAD(P)H] activity"/>
    <property type="evidence" value="ECO:0007669"/>
    <property type="project" value="InterPro"/>
</dbReference>
<reference evidence="2 3" key="1">
    <citation type="submission" date="2019-07" db="EMBL/GenBank/DDBJ databases">
        <title>Whole genome shotgun sequence of Rhodospirillum oryzae NBRC 107573.</title>
        <authorList>
            <person name="Hosoyama A."/>
            <person name="Uohara A."/>
            <person name="Ohji S."/>
            <person name="Ichikawa N."/>
        </authorList>
    </citation>
    <scope>NUCLEOTIDE SEQUENCE [LARGE SCALE GENOMIC DNA]</scope>
    <source>
        <strain evidence="2 3">NBRC 107573</strain>
    </source>
</reference>
<evidence type="ECO:0000313" key="3">
    <source>
        <dbReference type="Proteomes" id="UP000321567"/>
    </source>
</evidence>
<dbReference type="SFLD" id="SFLDG01018">
    <property type="entry name" value="Squalene/Phytoene_Synthase_Lik"/>
    <property type="match status" value="1"/>
</dbReference>
<dbReference type="Proteomes" id="UP000321567">
    <property type="component" value="Unassembled WGS sequence"/>
</dbReference>
<comment type="caution">
    <text evidence="2">The sequence shown here is derived from an EMBL/GenBank/DDBJ whole genome shotgun (WGS) entry which is preliminary data.</text>
</comment>
<dbReference type="InterPro" id="IPR008949">
    <property type="entry name" value="Isoprenoid_synthase_dom_sf"/>
</dbReference>
<dbReference type="EMBL" id="BJZO01000062">
    <property type="protein sequence ID" value="GEO82136.1"/>
    <property type="molecule type" value="Genomic_DNA"/>
</dbReference>
<organism evidence="2 3">
    <name type="scientific">Pararhodospirillum oryzae</name>
    <dbReference type="NCBI Taxonomy" id="478448"/>
    <lineage>
        <taxon>Bacteria</taxon>
        <taxon>Pseudomonadati</taxon>
        <taxon>Pseudomonadota</taxon>
        <taxon>Alphaproteobacteria</taxon>
        <taxon>Rhodospirillales</taxon>
        <taxon>Rhodospirillaceae</taxon>
        <taxon>Pararhodospirillum</taxon>
    </lineage>
</organism>
<dbReference type="InterPro" id="IPR017827">
    <property type="entry name" value="HSQ_synthase_HpnC"/>
</dbReference>
<sequence>MAFSSSPPAPPSVGGTGPVESPSGKSAATENFPVGSVLLSARVRPHVACYYAFARAIDDIADAPALSGADKIARLDGFEAAILGRMGPDPAFAKAHALRESLAATGVPARHATDLVEAFRRDARRNRTHSWDDLMDYCALSAAPVGRYLIALHGGSRSGGVEASDALCAALQVINHLQDAADDYRDLDRVYLPADWMAEAGARVEDLALPAATPAVRAVMDRCLEGCDRLMDRARALPWDIRDGRLALEAAVIVEIALALIARLRRQDPLAVRVKLDKPALIGCAVRGLARGTWALVRSRFRKETPQEARP</sequence>
<dbReference type="InterPro" id="IPR002060">
    <property type="entry name" value="Squ/phyt_synthse"/>
</dbReference>
<protein>
    <submittedName>
        <fullName evidence="2">Squalene synthase HpnC</fullName>
    </submittedName>
</protein>
<dbReference type="InterPro" id="IPR044843">
    <property type="entry name" value="Trans_IPPS_bact-type"/>
</dbReference>
<dbReference type="Gene3D" id="1.10.600.10">
    <property type="entry name" value="Farnesyl Diphosphate Synthase"/>
    <property type="match status" value="1"/>
</dbReference>
<dbReference type="SFLD" id="SFLDG01212">
    <property type="entry name" value="Phytoene_synthase_like"/>
    <property type="match status" value="1"/>
</dbReference>
<evidence type="ECO:0000256" key="1">
    <source>
        <dbReference type="SAM" id="MobiDB-lite"/>
    </source>
</evidence>
<dbReference type="CDD" id="cd00683">
    <property type="entry name" value="Trans_IPPS_HH"/>
    <property type="match status" value="1"/>
</dbReference>
<dbReference type="AlphaFoldDB" id="A0A512H9K2"/>
<dbReference type="SUPFAM" id="SSF48576">
    <property type="entry name" value="Terpenoid synthases"/>
    <property type="match status" value="1"/>
</dbReference>
<dbReference type="InterPro" id="IPR033904">
    <property type="entry name" value="Trans_IPPS_HH"/>
</dbReference>
<keyword evidence="3" id="KW-1185">Reference proteome</keyword>
<proteinExistence type="predicted"/>
<feature type="region of interest" description="Disordered" evidence="1">
    <location>
        <begin position="1"/>
        <end position="27"/>
    </location>
</feature>
<dbReference type="PANTHER" id="PTHR31480">
    <property type="entry name" value="BIFUNCTIONAL LYCOPENE CYCLASE/PHYTOENE SYNTHASE"/>
    <property type="match status" value="1"/>
</dbReference>
<accession>A0A512H9K2</accession>
<dbReference type="SFLD" id="SFLDS00005">
    <property type="entry name" value="Isoprenoid_Synthase_Type_I"/>
    <property type="match status" value="1"/>
</dbReference>
<dbReference type="GO" id="GO:0016114">
    <property type="term" value="P:terpenoid biosynthetic process"/>
    <property type="evidence" value="ECO:0007669"/>
    <property type="project" value="UniProtKB-ARBA"/>
</dbReference>
<dbReference type="RefSeq" id="WP_147164150.1">
    <property type="nucleotide sequence ID" value="NZ_BJZO01000062.1"/>
</dbReference>
<dbReference type="Pfam" id="PF00494">
    <property type="entry name" value="SQS_PSY"/>
    <property type="match status" value="1"/>
</dbReference>
<evidence type="ECO:0000313" key="2">
    <source>
        <dbReference type="EMBL" id="GEO82136.1"/>
    </source>
</evidence>